<organism evidence="1 2">
    <name type="scientific">Roseiflexus castenholzii (strain DSM 13941 / HLO8)</name>
    <dbReference type="NCBI Taxonomy" id="383372"/>
    <lineage>
        <taxon>Bacteria</taxon>
        <taxon>Bacillati</taxon>
        <taxon>Chloroflexota</taxon>
        <taxon>Chloroflexia</taxon>
        <taxon>Chloroflexales</taxon>
        <taxon>Roseiflexineae</taxon>
        <taxon>Roseiflexaceae</taxon>
        <taxon>Roseiflexus</taxon>
    </lineage>
</organism>
<accession>A7NMS0</accession>
<evidence type="ECO:0000313" key="1">
    <source>
        <dbReference type="EMBL" id="ABU58841.1"/>
    </source>
</evidence>
<gene>
    <name evidence="1" type="ordered locus">Rcas_2770</name>
</gene>
<keyword evidence="2" id="KW-1185">Reference proteome</keyword>
<dbReference type="RefSeq" id="WP_012121265.1">
    <property type="nucleotide sequence ID" value="NC_009767.1"/>
</dbReference>
<name>A7NMS0_ROSCS</name>
<proteinExistence type="predicted"/>
<sequence>MNTGLFDDDMKRRLLVGLLSLLLTTLAARLAVYIADLILGPEERSEA</sequence>
<evidence type="ECO:0000313" key="2">
    <source>
        <dbReference type="Proteomes" id="UP000000263"/>
    </source>
</evidence>
<dbReference type="STRING" id="383372.Rcas_2770"/>
<dbReference type="Proteomes" id="UP000000263">
    <property type="component" value="Chromosome"/>
</dbReference>
<dbReference type="AlphaFoldDB" id="A7NMS0"/>
<dbReference type="EMBL" id="CP000804">
    <property type="protein sequence ID" value="ABU58841.1"/>
    <property type="molecule type" value="Genomic_DNA"/>
</dbReference>
<dbReference type="HOGENOM" id="CLU_216918_0_0_0"/>
<protein>
    <submittedName>
        <fullName evidence="1">Uncharacterized protein</fullName>
    </submittedName>
</protein>
<dbReference type="KEGG" id="rca:Rcas_2770"/>
<reference evidence="1 2" key="1">
    <citation type="submission" date="2007-08" db="EMBL/GenBank/DDBJ databases">
        <title>Complete sequence of Roseiflexus castenholzii DSM 13941.</title>
        <authorList>
            <consortium name="US DOE Joint Genome Institute"/>
            <person name="Copeland A."/>
            <person name="Lucas S."/>
            <person name="Lapidus A."/>
            <person name="Barry K."/>
            <person name="Glavina del Rio T."/>
            <person name="Dalin E."/>
            <person name="Tice H."/>
            <person name="Pitluck S."/>
            <person name="Thompson L.S."/>
            <person name="Brettin T."/>
            <person name="Bruce D."/>
            <person name="Detter J.C."/>
            <person name="Han C."/>
            <person name="Tapia R."/>
            <person name="Schmutz J."/>
            <person name="Larimer F."/>
            <person name="Land M."/>
            <person name="Hauser L."/>
            <person name="Kyrpides N."/>
            <person name="Mikhailova N."/>
            <person name="Bryant D.A."/>
            <person name="Hanada S."/>
            <person name="Tsukatani Y."/>
            <person name="Richardson P."/>
        </authorList>
    </citation>
    <scope>NUCLEOTIDE SEQUENCE [LARGE SCALE GENOMIC DNA]</scope>
    <source>
        <strain evidence="2">DSM 13941 / HLO8</strain>
    </source>
</reference>